<evidence type="ECO:0000256" key="3">
    <source>
        <dbReference type="ARBA" id="ARBA00022912"/>
    </source>
</evidence>
<dbReference type="PRINTS" id="PR00719">
    <property type="entry name" value="LMWPTPASE"/>
</dbReference>
<evidence type="ECO:0000313" key="5">
    <source>
        <dbReference type="EMBL" id="GAA2199188.1"/>
    </source>
</evidence>
<organism evidence="5 6">
    <name type="scientific">Sinomonas flava</name>
    <dbReference type="NCBI Taxonomy" id="496857"/>
    <lineage>
        <taxon>Bacteria</taxon>
        <taxon>Bacillati</taxon>
        <taxon>Actinomycetota</taxon>
        <taxon>Actinomycetes</taxon>
        <taxon>Micrococcales</taxon>
        <taxon>Micrococcaceae</taxon>
        <taxon>Sinomonas</taxon>
    </lineage>
</organism>
<dbReference type="RefSeq" id="WP_344299008.1">
    <property type="nucleotide sequence ID" value="NZ_BAAAQW010000003.1"/>
</dbReference>
<proteinExistence type="inferred from homology"/>
<dbReference type="InterPro" id="IPR017867">
    <property type="entry name" value="Tyr_phospatase_low_mol_wt"/>
</dbReference>
<reference evidence="6" key="1">
    <citation type="journal article" date="2019" name="Int. J. Syst. Evol. Microbiol.">
        <title>The Global Catalogue of Microorganisms (GCM) 10K type strain sequencing project: providing services to taxonomists for standard genome sequencing and annotation.</title>
        <authorList>
            <consortium name="The Broad Institute Genomics Platform"/>
            <consortium name="The Broad Institute Genome Sequencing Center for Infectious Disease"/>
            <person name="Wu L."/>
            <person name="Ma J."/>
        </authorList>
    </citation>
    <scope>NUCLEOTIDE SEQUENCE [LARGE SCALE GENOMIC DNA]</scope>
    <source>
        <strain evidence="6">JCM 16034</strain>
    </source>
</reference>
<accession>A0ABP5NMG2</accession>
<protein>
    <submittedName>
        <fullName evidence="5">Low molecular weight phosphatase family protein</fullName>
    </submittedName>
</protein>
<dbReference type="Proteomes" id="UP001500432">
    <property type="component" value="Unassembled WGS sequence"/>
</dbReference>
<evidence type="ECO:0000256" key="2">
    <source>
        <dbReference type="ARBA" id="ARBA00022801"/>
    </source>
</evidence>
<dbReference type="InterPro" id="IPR050438">
    <property type="entry name" value="LMW_PTPase"/>
</dbReference>
<dbReference type="PANTHER" id="PTHR11717:SF31">
    <property type="entry name" value="LOW MOLECULAR WEIGHT PROTEIN-TYROSINE-PHOSPHATASE ETP-RELATED"/>
    <property type="match status" value="1"/>
</dbReference>
<dbReference type="PANTHER" id="PTHR11717">
    <property type="entry name" value="LOW MOLECULAR WEIGHT PROTEIN TYROSINE PHOSPHATASE"/>
    <property type="match status" value="1"/>
</dbReference>
<gene>
    <name evidence="5" type="ORF">GCM10009849_14740</name>
</gene>
<keyword evidence="2" id="KW-0378">Hydrolase</keyword>
<dbReference type="EMBL" id="BAAAQW010000003">
    <property type="protein sequence ID" value="GAA2199188.1"/>
    <property type="molecule type" value="Genomic_DNA"/>
</dbReference>
<keyword evidence="3" id="KW-0904">Protein phosphatase</keyword>
<dbReference type="Gene3D" id="3.40.50.2300">
    <property type="match status" value="1"/>
</dbReference>
<evidence type="ECO:0000313" key="6">
    <source>
        <dbReference type="Proteomes" id="UP001500432"/>
    </source>
</evidence>
<feature type="domain" description="Phosphotyrosine protein phosphatase I" evidence="4">
    <location>
        <begin position="7"/>
        <end position="187"/>
    </location>
</feature>
<comment type="similarity">
    <text evidence="1">Belongs to the low molecular weight phosphotyrosine protein phosphatase family.</text>
</comment>
<evidence type="ECO:0000256" key="1">
    <source>
        <dbReference type="ARBA" id="ARBA00011063"/>
    </source>
</evidence>
<name>A0ABP5NMG2_9MICC</name>
<dbReference type="Pfam" id="PF01451">
    <property type="entry name" value="LMWPc"/>
    <property type="match status" value="1"/>
</dbReference>
<comment type="caution">
    <text evidence="5">The sequence shown here is derived from an EMBL/GenBank/DDBJ whole genome shotgun (WGS) entry which is preliminary data.</text>
</comment>
<dbReference type="SUPFAM" id="SSF52788">
    <property type="entry name" value="Phosphotyrosine protein phosphatases I"/>
    <property type="match status" value="1"/>
</dbReference>
<dbReference type="InterPro" id="IPR023485">
    <property type="entry name" value="Ptyr_pPase"/>
</dbReference>
<sequence length="192" mass="20735">MDAAQPFRILVVCTGNVCRSPLAERWLQHRLDTLAPGRTRVASAGTRALVGEPVAGPIAAIGLAEGVTFDGFAARQLEPKTIRAADLVLTAGREHLAEVLRAEPAALKRTFLIRELARILGDASFGAERRGAAEWRPGWKQAIARASAFRRAPSRDDEVTDPFRRGPAAYEAMASQLLPALDALQGYGERLV</sequence>
<evidence type="ECO:0000259" key="4">
    <source>
        <dbReference type="SMART" id="SM00226"/>
    </source>
</evidence>
<dbReference type="InterPro" id="IPR036196">
    <property type="entry name" value="Ptyr_pPase_sf"/>
</dbReference>
<keyword evidence="6" id="KW-1185">Reference proteome</keyword>
<dbReference type="SMART" id="SM00226">
    <property type="entry name" value="LMWPc"/>
    <property type="match status" value="1"/>
</dbReference>